<dbReference type="Proteomes" id="UP001217918">
    <property type="component" value="Unassembled WGS sequence"/>
</dbReference>
<evidence type="ECO:0000256" key="2">
    <source>
        <dbReference type="SAM" id="SignalP"/>
    </source>
</evidence>
<sequence>MTTTPLFKLLLALLWIAALGHTSPTSRSVRRRSHYLRQREIELNITRHHHHVSVHHGDEKRAVLVDERLKHRDGFHFGSAGALPEVGGIRSREQALNRRDRAEVQAGAEAGAEAGADADA</sequence>
<feature type="compositionally biased region" description="Basic and acidic residues" evidence="1">
    <location>
        <begin position="93"/>
        <end position="103"/>
    </location>
</feature>
<evidence type="ECO:0000313" key="4">
    <source>
        <dbReference type="Proteomes" id="UP001217918"/>
    </source>
</evidence>
<reference evidence="3" key="1">
    <citation type="journal article" date="2023" name="Mol. Plant Microbe Interact.">
        <title>Elucidating the Obligate Nature and Biological Capacity of an Invasive Fungal Corn Pathogen.</title>
        <authorList>
            <person name="MacCready J.S."/>
            <person name="Roggenkamp E.M."/>
            <person name="Gdanetz K."/>
            <person name="Chilvers M.I."/>
        </authorList>
    </citation>
    <scope>NUCLEOTIDE SEQUENCE</scope>
    <source>
        <strain evidence="3">PM02</strain>
    </source>
</reference>
<keyword evidence="2" id="KW-0732">Signal</keyword>
<dbReference type="AlphaFoldDB" id="A0AAD9I673"/>
<name>A0AAD9I673_9PEZI</name>
<comment type="caution">
    <text evidence="3">The sequence shown here is derived from an EMBL/GenBank/DDBJ whole genome shotgun (WGS) entry which is preliminary data.</text>
</comment>
<protein>
    <recommendedName>
        <fullName evidence="5">Secreted protein</fullName>
    </recommendedName>
</protein>
<evidence type="ECO:0000313" key="3">
    <source>
        <dbReference type="EMBL" id="KAK2071394.1"/>
    </source>
</evidence>
<feature type="region of interest" description="Disordered" evidence="1">
    <location>
        <begin position="93"/>
        <end position="120"/>
    </location>
</feature>
<accession>A0AAD9I673</accession>
<organism evidence="3 4">
    <name type="scientific">Phyllachora maydis</name>
    <dbReference type="NCBI Taxonomy" id="1825666"/>
    <lineage>
        <taxon>Eukaryota</taxon>
        <taxon>Fungi</taxon>
        <taxon>Dikarya</taxon>
        <taxon>Ascomycota</taxon>
        <taxon>Pezizomycotina</taxon>
        <taxon>Sordariomycetes</taxon>
        <taxon>Sordariomycetidae</taxon>
        <taxon>Phyllachorales</taxon>
        <taxon>Phyllachoraceae</taxon>
        <taxon>Phyllachora</taxon>
    </lineage>
</organism>
<feature type="chain" id="PRO_5041929265" description="Secreted protein" evidence="2">
    <location>
        <begin position="23"/>
        <end position="120"/>
    </location>
</feature>
<feature type="compositionally biased region" description="Low complexity" evidence="1">
    <location>
        <begin position="106"/>
        <end position="120"/>
    </location>
</feature>
<proteinExistence type="predicted"/>
<evidence type="ECO:0008006" key="5">
    <source>
        <dbReference type="Google" id="ProtNLM"/>
    </source>
</evidence>
<gene>
    <name evidence="3" type="ORF">P8C59_005822</name>
</gene>
<evidence type="ECO:0000256" key="1">
    <source>
        <dbReference type="SAM" id="MobiDB-lite"/>
    </source>
</evidence>
<dbReference type="EMBL" id="JAQQPM010000005">
    <property type="protein sequence ID" value="KAK2071394.1"/>
    <property type="molecule type" value="Genomic_DNA"/>
</dbReference>
<feature type="signal peptide" evidence="2">
    <location>
        <begin position="1"/>
        <end position="22"/>
    </location>
</feature>
<keyword evidence="4" id="KW-1185">Reference proteome</keyword>